<feature type="domain" description="RNA polymerase sigma factor 70 region 4 type 2" evidence="7">
    <location>
        <begin position="107"/>
        <end position="156"/>
    </location>
</feature>
<dbReference type="InterPro" id="IPR036388">
    <property type="entry name" value="WH-like_DNA-bd_sf"/>
</dbReference>
<gene>
    <name evidence="8" type="ORF">SAMN04488561_4064</name>
</gene>
<dbReference type="InterPro" id="IPR032710">
    <property type="entry name" value="NTF2-like_dom_sf"/>
</dbReference>
<dbReference type="PANTHER" id="PTHR30173">
    <property type="entry name" value="SIGMA 19 FACTOR"/>
    <property type="match status" value="1"/>
</dbReference>
<dbReference type="SUPFAM" id="SSF88946">
    <property type="entry name" value="Sigma2 domain of RNA polymerase sigma factors"/>
    <property type="match status" value="1"/>
</dbReference>
<comment type="subunit">
    <text evidence="2">Interacts transiently with the RNA polymerase catalytic core formed by RpoA, RpoB, RpoC and RpoZ (2 alpha, 1 beta, 1 beta' and 1 omega subunit) to form the RNA polymerase holoenzyme that can initiate transcription.</text>
</comment>
<dbReference type="InterPro" id="IPR014284">
    <property type="entry name" value="RNA_pol_sigma-70_dom"/>
</dbReference>
<dbReference type="Gene3D" id="3.10.450.50">
    <property type="match status" value="1"/>
</dbReference>
<dbReference type="GO" id="GO:0006352">
    <property type="term" value="P:DNA-templated transcription initiation"/>
    <property type="evidence" value="ECO:0007669"/>
    <property type="project" value="InterPro"/>
</dbReference>
<feature type="domain" description="RNA polymerase sigma-70 region 2" evidence="6">
    <location>
        <begin position="10"/>
        <end position="73"/>
    </location>
</feature>
<dbReference type="STRING" id="561176.SAMN04488561_4064"/>
<dbReference type="Pfam" id="PF08281">
    <property type="entry name" value="Sigma70_r4_2"/>
    <property type="match status" value="1"/>
</dbReference>
<dbReference type="Proteomes" id="UP000181980">
    <property type="component" value="Unassembled WGS sequence"/>
</dbReference>
<keyword evidence="9" id="KW-1185">Reference proteome</keyword>
<dbReference type="RefSeq" id="WP_069109836.1">
    <property type="nucleotide sequence ID" value="NZ_FNUC01000004.1"/>
</dbReference>
<evidence type="ECO:0000256" key="3">
    <source>
        <dbReference type="ARBA" id="ARBA00023015"/>
    </source>
</evidence>
<accession>A0A1H5PBW2</accession>
<evidence type="ECO:0000256" key="4">
    <source>
        <dbReference type="ARBA" id="ARBA00023082"/>
    </source>
</evidence>
<dbReference type="InterPro" id="IPR007627">
    <property type="entry name" value="RNA_pol_sigma70_r2"/>
</dbReference>
<dbReference type="NCBIfam" id="TIGR02937">
    <property type="entry name" value="sigma70-ECF"/>
    <property type="match status" value="1"/>
</dbReference>
<keyword evidence="5" id="KW-0804">Transcription</keyword>
<keyword evidence="3" id="KW-0805">Transcription regulation</keyword>
<dbReference type="InterPro" id="IPR013249">
    <property type="entry name" value="RNA_pol_sigma70_r4_t2"/>
</dbReference>
<proteinExistence type="inferred from homology"/>
<dbReference type="GO" id="GO:0016987">
    <property type="term" value="F:sigma factor activity"/>
    <property type="evidence" value="ECO:0007669"/>
    <property type="project" value="UniProtKB-KW"/>
</dbReference>
<evidence type="ECO:0000313" key="8">
    <source>
        <dbReference type="EMBL" id="SEF11375.1"/>
    </source>
</evidence>
<organism evidence="8 9">
    <name type="scientific">Jiangella alba</name>
    <dbReference type="NCBI Taxonomy" id="561176"/>
    <lineage>
        <taxon>Bacteria</taxon>
        <taxon>Bacillati</taxon>
        <taxon>Actinomycetota</taxon>
        <taxon>Actinomycetes</taxon>
        <taxon>Jiangellales</taxon>
        <taxon>Jiangellaceae</taxon>
        <taxon>Jiangella</taxon>
    </lineage>
</organism>
<evidence type="ECO:0000256" key="5">
    <source>
        <dbReference type="ARBA" id="ARBA00023163"/>
    </source>
</evidence>
<dbReference type="SUPFAM" id="SSF88659">
    <property type="entry name" value="Sigma3 and sigma4 domains of RNA polymerase sigma factors"/>
    <property type="match status" value="1"/>
</dbReference>
<dbReference type="SUPFAM" id="SSF54427">
    <property type="entry name" value="NTF2-like"/>
    <property type="match status" value="1"/>
</dbReference>
<evidence type="ECO:0000259" key="7">
    <source>
        <dbReference type="Pfam" id="PF08281"/>
    </source>
</evidence>
<dbReference type="EMBL" id="FNUC01000004">
    <property type="protein sequence ID" value="SEF11375.1"/>
    <property type="molecule type" value="Genomic_DNA"/>
</dbReference>
<name>A0A1H5PBW2_9ACTN</name>
<sequence length="298" mass="32380">MSDDWLALQFEDHRTHLRAVAYRMLGSTTEADDAVQESWLRVARAGTAGVDNLGGWLTTVVARVCLDMLRSRTARREQPLPRDRAVAVNGADPEHEALLADTVGPALLVVLDTLAPAERLAFVLHDLFAIPFDEIAPLVGRSPAAARQLASRARRRVQGAESRSPAADDVRRQRTVVDAFTAASRQGDFEALLAVLDPEVVMRADAAAVDLSLATRSRGAAPLADVMLGRQAVADVFLHRAKHTRRALIDGEAGLVWWACGEVRGVFPFTVADGRVVEIGIVMDPDRVRAFDIELLAD</sequence>
<dbReference type="PANTHER" id="PTHR30173:SF43">
    <property type="entry name" value="ECF RNA POLYMERASE SIGMA FACTOR SIGI-RELATED"/>
    <property type="match status" value="1"/>
</dbReference>
<evidence type="ECO:0000313" key="9">
    <source>
        <dbReference type="Proteomes" id="UP000181980"/>
    </source>
</evidence>
<dbReference type="Pfam" id="PF04542">
    <property type="entry name" value="Sigma70_r2"/>
    <property type="match status" value="1"/>
</dbReference>
<keyword evidence="4" id="KW-0731">Sigma factor</keyword>
<dbReference type="InterPro" id="IPR013325">
    <property type="entry name" value="RNA_pol_sigma_r2"/>
</dbReference>
<dbReference type="InterPro" id="IPR052704">
    <property type="entry name" value="ECF_Sigma-70_Domain"/>
</dbReference>
<dbReference type="InterPro" id="IPR013324">
    <property type="entry name" value="RNA_pol_sigma_r3/r4-like"/>
</dbReference>
<comment type="similarity">
    <text evidence="1">Belongs to the sigma-70 factor family. ECF subfamily.</text>
</comment>
<protein>
    <submittedName>
        <fullName evidence="8">RNA polymerase, sigma subunit, ECF family</fullName>
    </submittedName>
</protein>
<dbReference type="Gene3D" id="1.10.1740.10">
    <property type="match status" value="1"/>
</dbReference>
<evidence type="ECO:0000256" key="2">
    <source>
        <dbReference type="ARBA" id="ARBA00011344"/>
    </source>
</evidence>
<evidence type="ECO:0000259" key="6">
    <source>
        <dbReference type="Pfam" id="PF04542"/>
    </source>
</evidence>
<dbReference type="AlphaFoldDB" id="A0A1H5PBW2"/>
<evidence type="ECO:0000256" key="1">
    <source>
        <dbReference type="ARBA" id="ARBA00010641"/>
    </source>
</evidence>
<dbReference type="Gene3D" id="1.10.10.10">
    <property type="entry name" value="Winged helix-like DNA-binding domain superfamily/Winged helix DNA-binding domain"/>
    <property type="match status" value="1"/>
</dbReference>
<reference evidence="9" key="1">
    <citation type="submission" date="2016-10" db="EMBL/GenBank/DDBJ databases">
        <authorList>
            <person name="Varghese N."/>
            <person name="Submissions S."/>
        </authorList>
    </citation>
    <scope>NUCLEOTIDE SEQUENCE [LARGE SCALE GENOMIC DNA]</scope>
    <source>
        <strain evidence="9">DSM 45237</strain>
    </source>
</reference>
<dbReference type="OrthoDB" id="3211555at2"/>
<dbReference type="GO" id="GO:0003677">
    <property type="term" value="F:DNA binding"/>
    <property type="evidence" value="ECO:0007669"/>
    <property type="project" value="InterPro"/>
</dbReference>